<protein>
    <submittedName>
        <fullName evidence="2">Uncharacterized protein</fullName>
    </submittedName>
</protein>
<dbReference type="Proteomes" id="UP000708208">
    <property type="component" value="Unassembled WGS sequence"/>
</dbReference>
<feature type="region of interest" description="Disordered" evidence="1">
    <location>
        <begin position="1"/>
        <end position="42"/>
    </location>
</feature>
<organism evidence="2 3">
    <name type="scientific">Allacma fusca</name>
    <dbReference type="NCBI Taxonomy" id="39272"/>
    <lineage>
        <taxon>Eukaryota</taxon>
        <taxon>Metazoa</taxon>
        <taxon>Ecdysozoa</taxon>
        <taxon>Arthropoda</taxon>
        <taxon>Hexapoda</taxon>
        <taxon>Collembola</taxon>
        <taxon>Symphypleona</taxon>
        <taxon>Sminthuridae</taxon>
        <taxon>Allacma</taxon>
    </lineage>
</organism>
<sequence length="311" mass="35774">MSSKTPEFGKKPLLIHQPHYEVSSEANTDETDETKQNRDLSPRRGRDGIIIVLYCNSFSKLDIEKDMTHWPFDFDDFIAEFEEVSTVYEKKLRDKHRAYAESKYCSKDPNMLKLNPDEVAAIESKLDSYVHEILKIKRHADKQLRSAIYDPTKTSLAGECTRKFLELQNNSKQTELFKKAGISTAFKSIPLYDLGPVEFKIAKSKASLPVTTLMKESGIQEVSSVSDLLTPMARKCFVVQRLKDLDFDAAITARTAEEMSDLSESHKQELRRDRVGRALPRQMNAEIEEKFLNREISSGSEHSYKLFYRKD</sequence>
<keyword evidence="3" id="KW-1185">Reference proteome</keyword>
<feature type="compositionally biased region" description="Basic and acidic residues" evidence="1">
    <location>
        <begin position="33"/>
        <end position="42"/>
    </location>
</feature>
<accession>A0A8J2K1K7</accession>
<evidence type="ECO:0000256" key="1">
    <source>
        <dbReference type="SAM" id="MobiDB-lite"/>
    </source>
</evidence>
<gene>
    <name evidence="2" type="ORF">AFUS01_LOCUS7566</name>
</gene>
<evidence type="ECO:0000313" key="2">
    <source>
        <dbReference type="EMBL" id="CAG7718149.1"/>
    </source>
</evidence>
<reference evidence="2" key="1">
    <citation type="submission" date="2021-06" db="EMBL/GenBank/DDBJ databases">
        <authorList>
            <person name="Hodson N. C."/>
            <person name="Mongue J. A."/>
            <person name="Jaron S. K."/>
        </authorList>
    </citation>
    <scope>NUCLEOTIDE SEQUENCE</scope>
</reference>
<comment type="caution">
    <text evidence="2">The sequence shown here is derived from an EMBL/GenBank/DDBJ whole genome shotgun (WGS) entry which is preliminary data.</text>
</comment>
<evidence type="ECO:0000313" key="3">
    <source>
        <dbReference type="Proteomes" id="UP000708208"/>
    </source>
</evidence>
<dbReference type="AlphaFoldDB" id="A0A8J2K1K7"/>
<name>A0A8J2K1K7_9HEXA</name>
<dbReference type="EMBL" id="CAJVCH010051206">
    <property type="protein sequence ID" value="CAG7718149.1"/>
    <property type="molecule type" value="Genomic_DNA"/>
</dbReference>
<proteinExistence type="predicted"/>